<name>A0A210P6X3_9LACO</name>
<gene>
    <name evidence="1" type="ORF">LKACC12383_02247</name>
</gene>
<proteinExistence type="predicted"/>
<sequence length="51" mass="5475">MSDNNPYCHQGMTCFSSCHCSGKEGICHCPMIDDQKCACNGYCGPKTPSAI</sequence>
<dbReference type="Proteomes" id="UP000196649">
    <property type="component" value="Unassembled WGS sequence"/>
</dbReference>
<protein>
    <submittedName>
        <fullName evidence="1">Uncharacterized protein</fullName>
    </submittedName>
</protein>
<organism evidence="1 2">
    <name type="scientific">Companilactobacillus kimchii</name>
    <dbReference type="NCBI Taxonomy" id="2801452"/>
    <lineage>
        <taxon>Bacteria</taxon>
        <taxon>Bacillati</taxon>
        <taxon>Bacillota</taxon>
        <taxon>Bacilli</taxon>
        <taxon>Lactobacillales</taxon>
        <taxon>Lactobacillaceae</taxon>
        <taxon>Companilactobacillus</taxon>
    </lineage>
</organism>
<dbReference type="AlphaFoldDB" id="A0A210P6X3"/>
<reference evidence="1 2" key="1">
    <citation type="submission" date="2017-03" db="EMBL/GenBank/DDBJ databases">
        <title>Genome sequence of Lactobacillus kimchii KACC 12383.</title>
        <authorList>
            <person name="Chun J."/>
        </authorList>
    </citation>
    <scope>NUCLEOTIDE SEQUENCE [LARGE SCALE GENOMIC DNA]</scope>
    <source>
        <strain evidence="1 2">KACC 12383</strain>
    </source>
</reference>
<dbReference type="EMBL" id="MXAL01000011">
    <property type="protein sequence ID" value="OWF32222.1"/>
    <property type="molecule type" value="Genomic_DNA"/>
</dbReference>
<evidence type="ECO:0000313" key="1">
    <source>
        <dbReference type="EMBL" id="OWF32222.1"/>
    </source>
</evidence>
<dbReference type="RefSeq" id="WP_167593952.1">
    <property type="nucleotide sequence ID" value="NZ_LNUB01000010.1"/>
</dbReference>
<accession>A0A210P6X3</accession>
<comment type="caution">
    <text evidence="1">The sequence shown here is derived from an EMBL/GenBank/DDBJ whole genome shotgun (WGS) entry which is preliminary data.</text>
</comment>
<evidence type="ECO:0000313" key="2">
    <source>
        <dbReference type="Proteomes" id="UP000196649"/>
    </source>
</evidence>